<dbReference type="Gene3D" id="3.30.450.70">
    <property type="match status" value="1"/>
</dbReference>
<evidence type="ECO:0000256" key="2">
    <source>
        <dbReference type="ARBA" id="ARBA00024408"/>
    </source>
</evidence>
<reference evidence="3" key="1">
    <citation type="submission" date="2021-01" db="EMBL/GenBank/DDBJ databases">
        <authorList>
            <person name="Corre E."/>
            <person name="Pelletier E."/>
            <person name="Niang G."/>
            <person name="Scheremetjew M."/>
            <person name="Finn R."/>
            <person name="Kale V."/>
            <person name="Holt S."/>
            <person name="Cochrane G."/>
            <person name="Meng A."/>
            <person name="Brown T."/>
            <person name="Cohen L."/>
        </authorList>
    </citation>
    <scope>NUCLEOTIDE SEQUENCE</scope>
    <source>
        <strain evidence="3">B650</strain>
    </source>
</reference>
<dbReference type="InterPro" id="IPR044760">
    <property type="entry name" value="TRAPPC2L"/>
</dbReference>
<evidence type="ECO:0000313" key="3">
    <source>
        <dbReference type="EMBL" id="CAD9613696.1"/>
    </source>
</evidence>
<comment type="similarity">
    <text evidence="1">Belongs to the TRAPP small subunits family. Sedlin subfamily.</text>
</comment>
<dbReference type="AlphaFoldDB" id="A0A7S2LTD9"/>
<organism evidence="3">
    <name type="scientific">Leptocylindrus danicus</name>
    <dbReference type="NCBI Taxonomy" id="163516"/>
    <lineage>
        <taxon>Eukaryota</taxon>
        <taxon>Sar</taxon>
        <taxon>Stramenopiles</taxon>
        <taxon>Ochrophyta</taxon>
        <taxon>Bacillariophyta</taxon>
        <taxon>Coscinodiscophyceae</taxon>
        <taxon>Chaetocerotophycidae</taxon>
        <taxon>Leptocylindrales</taxon>
        <taxon>Leptocylindraceae</taxon>
        <taxon>Leptocylindrus</taxon>
    </lineage>
</organism>
<dbReference type="InterPro" id="IPR006722">
    <property type="entry name" value="Sedlin"/>
</dbReference>
<dbReference type="Pfam" id="PF04628">
    <property type="entry name" value="Sedlin_N"/>
    <property type="match status" value="1"/>
</dbReference>
<dbReference type="InterPro" id="IPR011012">
    <property type="entry name" value="Longin-like_dom_sf"/>
</dbReference>
<dbReference type="EMBL" id="HBGY01033314">
    <property type="protein sequence ID" value="CAD9613696.1"/>
    <property type="molecule type" value="Transcribed_RNA"/>
</dbReference>
<gene>
    <name evidence="3" type="ORF">LDAN0321_LOCUS20865</name>
</gene>
<sequence>MVAQALVSLALIGKDNEPLYLRDFIPASEDDTATDAAANSSSVDDDPFGFMPCLENESCLRNHFIIHASLDAFEEQLALKQQQSSSSSNSNSHDSYMGLLCPIEELRVYGYMTKTGVKIIAMLEDTLDFYQFQRESSGQSREAELKSLFAKIHVLFVEYTLNPFAKLKGKIQSKRFNDGVERHVKLFNGQK</sequence>
<dbReference type="SUPFAM" id="SSF64356">
    <property type="entry name" value="SNARE-like"/>
    <property type="match status" value="1"/>
</dbReference>
<dbReference type="GO" id="GO:0006888">
    <property type="term" value="P:endoplasmic reticulum to Golgi vesicle-mediated transport"/>
    <property type="evidence" value="ECO:0007669"/>
    <property type="project" value="InterPro"/>
</dbReference>
<dbReference type="CDD" id="cd14854">
    <property type="entry name" value="TRAPPC2L"/>
    <property type="match status" value="1"/>
</dbReference>
<dbReference type="GO" id="GO:0005737">
    <property type="term" value="C:cytoplasm"/>
    <property type="evidence" value="ECO:0007669"/>
    <property type="project" value="GOC"/>
</dbReference>
<protein>
    <recommendedName>
        <fullName evidence="2">Trafficking protein particle complex subunit 2-like protein</fullName>
    </recommendedName>
</protein>
<proteinExistence type="inferred from homology"/>
<evidence type="ECO:0000256" key="1">
    <source>
        <dbReference type="ARBA" id="ARBA00006626"/>
    </source>
</evidence>
<dbReference type="PANTHER" id="PTHR12403">
    <property type="entry name" value="TRAFFICKING PROTEIN PARTICLE COMPLEX SUBUNIT 2"/>
    <property type="match status" value="1"/>
</dbReference>
<accession>A0A7S2LTD9</accession>
<name>A0A7S2LTD9_9STRA</name>